<dbReference type="PANTHER" id="PTHR43384">
    <property type="entry name" value="SEPTUM SITE-DETERMINING PROTEIN MIND HOMOLOG, CHLOROPLASTIC-RELATED"/>
    <property type="match status" value="1"/>
</dbReference>
<accession>A0A1W1VLA1</accession>
<dbReference type="GO" id="GO:0005524">
    <property type="term" value="F:ATP binding"/>
    <property type="evidence" value="ECO:0007669"/>
    <property type="project" value="UniProtKB-KW"/>
</dbReference>
<dbReference type="GO" id="GO:0051782">
    <property type="term" value="P:negative regulation of cell division"/>
    <property type="evidence" value="ECO:0007669"/>
    <property type="project" value="TreeGrafter"/>
</dbReference>
<dbReference type="CDD" id="cd02038">
    <property type="entry name" value="FlhG-like"/>
    <property type="match status" value="1"/>
</dbReference>
<dbReference type="STRING" id="698762.SAMN00808754_0965"/>
<dbReference type="GO" id="GO:0016887">
    <property type="term" value="F:ATP hydrolysis activity"/>
    <property type="evidence" value="ECO:0007669"/>
    <property type="project" value="TreeGrafter"/>
</dbReference>
<evidence type="ECO:0000313" key="5">
    <source>
        <dbReference type="Proteomes" id="UP000192569"/>
    </source>
</evidence>
<sequence>MDQAARLRELVGKQGGAGGRVIAVTSGKGGVGKTSIAVNLSLALARRHKQVMLLDADLGLANIDILLGLVPRWDLSQVVRGEKQLKDIIVEGPEGILLIPGGSGVRELADLTIQQQEILLESLREITAGMDFLLVDTSAGISRQVLSFVAAAGEGIVVTTPEPTALTDAYGLIKGLSRLKVKLHLVVNRATTLRDGREAAERLQAVAERFLSLKLSFLGVIPEDKAVGLAVREQKPLLIYHPTSAAARAIDEVADRLLGLPVTGRGGGGFFQRLYLLLGSRARVTGVYPTR</sequence>
<keyword evidence="2 3" id="KW-0067">ATP-binding</keyword>
<keyword evidence="4" id="KW-0969">Cilium</keyword>
<name>A0A1W1VLA1_9FIRM</name>
<dbReference type="RefSeq" id="WP_084664468.1">
    <property type="nucleotide sequence ID" value="NZ_LT838272.1"/>
</dbReference>
<feature type="binding site" evidence="3">
    <location>
        <begin position="28"/>
        <end position="35"/>
    </location>
    <ligand>
        <name>ATP</name>
        <dbReference type="ChEBI" id="CHEBI:30616"/>
    </ligand>
</feature>
<keyword evidence="4" id="KW-0282">Flagellum</keyword>
<dbReference type="InterPro" id="IPR050625">
    <property type="entry name" value="ParA/MinD_ATPase"/>
</dbReference>
<evidence type="ECO:0000313" key="4">
    <source>
        <dbReference type="EMBL" id="SMB94086.1"/>
    </source>
</evidence>
<dbReference type="Gene3D" id="3.40.50.300">
    <property type="entry name" value="P-loop containing nucleotide triphosphate hydrolases"/>
    <property type="match status" value="1"/>
</dbReference>
<dbReference type="GO" id="GO:0009898">
    <property type="term" value="C:cytoplasmic side of plasma membrane"/>
    <property type="evidence" value="ECO:0007669"/>
    <property type="project" value="TreeGrafter"/>
</dbReference>
<dbReference type="AlphaFoldDB" id="A0A1W1VLA1"/>
<dbReference type="OrthoDB" id="9816297at2"/>
<keyword evidence="5" id="KW-1185">Reference proteome</keyword>
<dbReference type="InterPro" id="IPR033756">
    <property type="entry name" value="YlxH/NBP35"/>
</dbReference>
<dbReference type="Pfam" id="PF10609">
    <property type="entry name" value="ParA"/>
    <property type="match status" value="1"/>
</dbReference>
<dbReference type="GO" id="GO:0005829">
    <property type="term" value="C:cytosol"/>
    <property type="evidence" value="ECO:0007669"/>
    <property type="project" value="TreeGrafter"/>
</dbReference>
<proteinExistence type="predicted"/>
<dbReference type="InterPro" id="IPR027417">
    <property type="entry name" value="P-loop_NTPase"/>
</dbReference>
<dbReference type="PIRSF" id="PIRSF003092">
    <property type="entry name" value="MinD"/>
    <property type="match status" value="1"/>
</dbReference>
<gene>
    <name evidence="4" type="ORF">SAMN00808754_0965</name>
</gene>
<dbReference type="InterPro" id="IPR033875">
    <property type="entry name" value="FlhG"/>
</dbReference>
<keyword evidence="4" id="KW-0966">Cell projection</keyword>
<dbReference type="PANTHER" id="PTHR43384:SF4">
    <property type="entry name" value="CELLULOSE BIOSYNTHESIS PROTEIN BCSQ-RELATED"/>
    <property type="match status" value="1"/>
</dbReference>
<reference evidence="4 5" key="1">
    <citation type="submission" date="2017-04" db="EMBL/GenBank/DDBJ databases">
        <authorList>
            <person name="Afonso C.L."/>
            <person name="Miller P.J."/>
            <person name="Scott M.A."/>
            <person name="Spackman E."/>
            <person name="Goraichik I."/>
            <person name="Dimitrov K.M."/>
            <person name="Suarez D.L."/>
            <person name="Swayne D.E."/>
        </authorList>
    </citation>
    <scope>NUCLEOTIDE SEQUENCE [LARGE SCALE GENOMIC DNA]</scope>
    <source>
        <strain evidence="4 5">ToBE</strain>
    </source>
</reference>
<evidence type="ECO:0000256" key="2">
    <source>
        <dbReference type="ARBA" id="ARBA00022840"/>
    </source>
</evidence>
<dbReference type="Proteomes" id="UP000192569">
    <property type="component" value="Chromosome I"/>
</dbReference>
<keyword evidence="1 3" id="KW-0547">Nucleotide-binding</keyword>
<organism evidence="4 5">
    <name type="scientific">Thermanaeromonas toyohensis ToBE</name>
    <dbReference type="NCBI Taxonomy" id="698762"/>
    <lineage>
        <taxon>Bacteria</taxon>
        <taxon>Bacillati</taxon>
        <taxon>Bacillota</taxon>
        <taxon>Clostridia</taxon>
        <taxon>Neomoorellales</taxon>
        <taxon>Neomoorellaceae</taxon>
        <taxon>Thermanaeromonas</taxon>
    </lineage>
</organism>
<protein>
    <submittedName>
        <fullName evidence="4">Flagellar biosynthesis protein FlhG</fullName>
    </submittedName>
</protein>
<dbReference type="EMBL" id="LT838272">
    <property type="protein sequence ID" value="SMB94086.1"/>
    <property type="molecule type" value="Genomic_DNA"/>
</dbReference>
<dbReference type="SUPFAM" id="SSF52540">
    <property type="entry name" value="P-loop containing nucleoside triphosphate hydrolases"/>
    <property type="match status" value="1"/>
</dbReference>
<dbReference type="InterPro" id="IPR025501">
    <property type="entry name" value="MinD_FleN"/>
</dbReference>
<evidence type="ECO:0000256" key="1">
    <source>
        <dbReference type="ARBA" id="ARBA00022741"/>
    </source>
</evidence>
<evidence type="ECO:0000256" key="3">
    <source>
        <dbReference type="PIRSR" id="PIRSR003092-1"/>
    </source>
</evidence>